<feature type="region of interest" description="Disordered" evidence="1">
    <location>
        <begin position="38"/>
        <end position="94"/>
    </location>
</feature>
<evidence type="ECO:0000313" key="3">
    <source>
        <dbReference type="Proteomes" id="UP000053477"/>
    </source>
</evidence>
<proteinExistence type="predicted"/>
<dbReference type="Proteomes" id="UP000053477">
    <property type="component" value="Unassembled WGS sequence"/>
</dbReference>
<dbReference type="AlphaFoldDB" id="A0A0H2RDQ3"/>
<feature type="region of interest" description="Disordered" evidence="1">
    <location>
        <begin position="191"/>
        <end position="254"/>
    </location>
</feature>
<feature type="region of interest" description="Disordered" evidence="1">
    <location>
        <begin position="112"/>
        <end position="169"/>
    </location>
</feature>
<reference evidence="2 3" key="1">
    <citation type="submission" date="2015-04" db="EMBL/GenBank/DDBJ databases">
        <title>Complete genome sequence of Schizopora paradoxa KUC8140, a cosmopolitan wood degrader in East Asia.</title>
        <authorList>
            <consortium name="DOE Joint Genome Institute"/>
            <person name="Min B."/>
            <person name="Park H."/>
            <person name="Jang Y."/>
            <person name="Kim J.-J."/>
            <person name="Kim K.H."/>
            <person name="Pangilinan J."/>
            <person name="Lipzen A."/>
            <person name="Riley R."/>
            <person name="Grigoriev I.V."/>
            <person name="Spatafora J.W."/>
            <person name="Choi I.-G."/>
        </authorList>
    </citation>
    <scope>NUCLEOTIDE SEQUENCE [LARGE SCALE GENOMIC DNA]</scope>
    <source>
        <strain evidence="2 3">KUC8140</strain>
    </source>
</reference>
<organism evidence="2 3">
    <name type="scientific">Schizopora paradoxa</name>
    <dbReference type="NCBI Taxonomy" id="27342"/>
    <lineage>
        <taxon>Eukaryota</taxon>
        <taxon>Fungi</taxon>
        <taxon>Dikarya</taxon>
        <taxon>Basidiomycota</taxon>
        <taxon>Agaricomycotina</taxon>
        <taxon>Agaricomycetes</taxon>
        <taxon>Hymenochaetales</taxon>
        <taxon>Schizoporaceae</taxon>
        <taxon>Schizopora</taxon>
    </lineage>
</organism>
<feature type="compositionally biased region" description="Low complexity" evidence="1">
    <location>
        <begin position="39"/>
        <end position="56"/>
    </location>
</feature>
<evidence type="ECO:0000313" key="2">
    <source>
        <dbReference type="EMBL" id="KLO09970.1"/>
    </source>
</evidence>
<feature type="compositionally biased region" description="Polar residues" evidence="1">
    <location>
        <begin position="221"/>
        <end position="253"/>
    </location>
</feature>
<feature type="compositionally biased region" description="Polar residues" evidence="1">
    <location>
        <begin position="204"/>
        <end position="213"/>
    </location>
</feature>
<dbReference type="EMBL" id="KQ086039">
    <property type="protein sequence ID" value="KLO09970.1"/>
    <property type="molecule type" value="Genomic_DNA"/>
</dbReference>
<dbReference type="InParanoid" id="A0A0H2RDQ3"/>
<evidence type="ECO:0000256" key="1">
    <source>
        <dbReference type="SAM" id="MobiDB-lite"/>
    </source>
</evidence>
<sequence>MLDAVTNTPGPWDPFAGATELLRLVFGDAVSFLDDSHGLESPLRSPISSSLDSHSPTQSIRRNPSKTSRTAVSLSDDRSGDNTGAFKDFLGVPETPDQDALDLLELKEKYRTNTPLPQIESRSLPTQSLSSTAQINDPQPNSGGKDASGDGTQKSAIGGWEPSEGDSLPLVDISFDSSLLRPAQVTSTISRPFHEELSGMPTKPSRQAGNSNVKIYPGPLPTTNSYNVTPSTSAGRGNTISGRTGPSGLTPTNDIAGRRVQAGENRVLTAQSNAPAAAQPKQRLGKVVTLPPSATQERSSNIVDMDSVRKLHTLVPPQLAKSITKSTLKAREDESMRLRLQQQDGPGFLKNVKQSGGAMTTFRTGSADGSLLQRPASEAKRIPYPMQPLSNESRPNSTPAVLGTPSDTQVNGFRQPSAQAPLAVARQVAVSLPATQFQNSTLGLGLPNHKPMQSVTPQVSASHNSQDQVNTLGAELTGALSRTIGFRFDHEQKENDPARVVHQTSGAQPNIRPLADSNVTNTQDLRSSSASEALQTLKRAWSDAEVGHVGSSLQKKHRLL</sequence>
<gene>
    <name evidence="2" type="ORF">SCHPADRAFT_978612</name>
</gene>
<feature type="compositionally biased region" description="Polar residues" evidence="1">
    <location>
        <begin position="112"/>
        <end position="142"/>
    </location>
</feature>
<feature type="compositionally biased region" description="Polar residues" evidence="1">
    <location>
        <begin position="517"/>
        <end position="531"/>
    </location>
</feature>
<keyword evidence="3" id="KW-1185">Reference proteome</keyword>
<protein>
    <submittedName>
        <fullName evidence="2">Uncharacterized protein</fullName>
    </submittedName>
</protein>
<feature type="compositionally biased region" description="Polar residues" evidence="1">
    <location>
        <begin position="57"/>
        <end position="73"/>
    </location>
</feature>
<accession>A0A0H2RDQ3</accession>
<name>A0A0H2RDQ3_9AGAM</name>
<feature type="region of interest" description="Disordered" evidence="1">
    <location>
        <begin position="504"/>
        <end position="531"/>
    </location>
</feature>